<dbReference type="EMBL" id="SPHZ02000012">
    <property type="protein sequence ID" value="KAF0889923.1"/>
    <property type="molecule type" value="Genomic_DNA"/>
</dbReference>
<name>A0A6G1BR84_9ORYZ</name>
<accession>A0A6G1BR84</accession>
<gene>
    <name evidence="2" type="ORF">E2562_033898</name>
</gene>
<proteinExistence type="predicted"/>
<organism evidence="2 3">
    <name type="scientific">Oryza meyeriana var. granulata</name>
    <dbReference type="NCBI Taxonomy" id="110450"/>
    <lineage>
        <taxon>Eukaryota</taxon>
        <taxon>Viridiplantae</taxon>
        <taxon>Streptophyta</taxon>
        <taxon>Embryophyta</taxon>
        <taxon>Tracheophyta</taxon>
        <taxon>Spermatophyta</taxon>
        <taxon>Magnoliopsida</taxon>
        <taxon>Liliopsida</taxon>
        <taxon>Poales</taxon>
        <taxon>Poaceae</taxon>
        <taxon>BOP clade</taxon>
        <taxon>Oryzoideae</taxon>
        <taxon>Oryzeae</taxon>
        <taxon>Oryzinae</taxon>
        <taxon>Oryza</taxon>
        <taxon>Oryza meyeriana</taxon>
    </lineage>
</organism>
<reference evidence="2 3" key="1">
    <citation type="submission" date="2019-11" db="EMBL/GenBank/DDBJ databases">
        <title>Whole genome sequence of Oryza granulata.</title>
        <authorList>
            <person name="Li W."/>
        </authorList>
    </citation>
    <scope>NUCLEOTIDE SEQUENCE [LARGE SCALE GENOMIC DNA]</scope>
    <source>
        <strain evidence="3">cv. Menghai</strain>
        <tissue evidence="2">Leaf</tissue>
    </source>
</reference>
<dbReference type="Proteomes" id="UP000479710">
    <property type="component" value="Unassembled WGS sequence"/>
</dbReference>
<feature type="region of interest" description="Disordered" evidence="1">
    <location>
        <begin position="1"/>
        <end position="72"/>
    </location>
</feature>
<evidence type="ECO:0000256" key="1">
    <source>
        <dbReference type="SAM" id="MobiDB-lite"/>
    </source>
</evidence>
<keyword evidence="3" id="KW-1185">Reference proteome</keyword>
<dbReference type="AlphaFoldDB" id="A0A6G1BR84"/>
<comment type="caution">
    <text evidence="2">The sequence shown here is derived from an EMBL/GenBank/DDBJ whole genome shotgun (WGS) entry which is preliminary data.</text>
</comment>
<sequence length="72" mass="7915">MTQRYRSGEDGNGDNRSARWQRRRSTATRQGGLDGKKRASPMGTRGSPAAPDHRDGDDSSSAGRMAQRRRPA</sequence>
<protein>
    <submittedName>
        <fullName evidence="2">Uncharacterized protein</fullName>
    </submittedName>
</protein>
<evidence type="ECO:0000313" key="3">
    <source>
        <dbReference type="Proteomes" id="UP000479710"/>
    </source>
</evidence>
<feature type="non-terminal residue" evidence="2">
    <location>
        <position position="72"/>
    </location>
</feature>
<evidence type="ECO:0000313" key="2">
    <source>
        <dbReference type="EMBL" id="KAF0889923.1"/>
    </source>
</evidence>